<proteinExistence type="predicted"/>
<reference evidence="2 3" key="1">
    <citation type="submission" date="2020-08" db="EMBL/GenBank/DDBJ databases">
        <title>Cohnella phylogeny.</title>
        <authorList>
            <person name="Dunlap C."/>
        </authorList>
    </citation>
    <scope>NUCLEOTIDE SEQUENCE [LARGE SCALE GENOMIC DNA]</scope>
    <source>
        <strain evidence="2 3">DSM 28246</strain>
    </source>
</reference>
<keyword evidence="2" id="KW-0808">Transferase</keyword>
<gene>
    <name evidence="2" type="ORF">H7C19_19135</name>
</gene>
<dbReference type="GO" id="GO:0016747">
    <property type="term" value="F:acyltransferase activity, transferring groups other than amino-acyl groups"/>
    <property type="evidence" value="ECO:0007669"/>
    <property type="project" value="InterPro"/>
</dbReference>
<evidence type="ECO:0000313" key="3">
    <source>
        <dbReference type="Proteomes" id="UP000547209"/>
    </source>
</evidence>
<dbReference type="AlphaFoldDB" id="A0A7X0RSL1"/>
<dbReference type="Pfam" id="PF00583">
    <property type="entry name" value="Acetyltransf_1"/>
    <property type="match status" value="1"/>
</dbReference>
<keyword evidence="3" id="KW-1185">Reference proteome</keyword>
<sequence>MLIEIKDRLDKPQVYELIEMSVFPDPDRIVQVLQEYREDPSLEIRGYYEDDALIGIIGSRLDDEGALEIRHIAVAPDERGKGYGRGMILELLAAKDPREIVAETDDEAVNFYRSIGFTIESLGEKYPGVERYRCAYDTALE</sequence>
<dbReference type="InterPro" id="IPR000182">
    <property type="entry name" value="GNAT_dom"/>
</dbReference>
<dbReference type="InterPro" id="IPR016181">
    <property type="entry name" value="Acyl_CoA_acyltransferase"/>
</dbReference>
<accession>A0A7X0RSL1</accession>
<comment type="caution">
    <text evidence="2">The sequence shown here is derived from an EMBL/GenBank/DDBJ whole genome shotgun (WGS) entry which is preliminary data.</text>
</comment>
<dbReference type="CDD" id="cd04301">
    <property type="entry name" value="NAT_SF"/>
    <property type="match status" value="1"/>
</dbReference>
<organism evidence="2 3">
    <name type="scientific">Cohnella nanjingensis</name>
    <dbReference type="NCBI Taxonomy" id="1387779"/>
    <lineage>
        <taxon>Bacteria</taxon>
        <taxon>Bacillati</taxon>
        <taxon>Bacillota</taxon>
        <taxon>Bacilli</taxon>
        <taxon>Bacillales</taxon>
        <taxon>Paenibacillaceae</taxon>
        <taxon>Cohnella</taxon>
    </lineage>
</organism>
<evidence type="ECO:0000259" key="1">
    <source>
        <dbReference type="PROSITE" id="PS51186"/>
    </source>
</evidence>
<dbReference type="PROSITE" id="PS51186">
    <property type="entry name" value="GNAT"/>
    <property type="match status" value="1"/>
</dbReference>
<dbReference type="EMBL" id="JACJVP010000030">
    <property type="protein sequence ID" value="MBB6672800.1"/>
    <property type="molecule type" value="Genomic_DNA"/>
</dbReference>
<protein>
    <submittedName>
        <fullName evidence="2">GNAT family N-acetyltransferase</fullName>
    </submittedName>
</protein>
<name>A0A7X0RSL1_9BACL</name>
<dbReference type="RefSeq" id="WP_185670648.1">
    <property type="nucleotide sequence ID" value="NZ_JACJVP010000030.1"/>
</dbReference>
<dbReference type="SUPFAM" id="SSF55729">
    <property type="entry name" value="Acyl-CoA N-acyltransferases (Nat)"/>
    <property type="match status" value="1"/>
</dbReference>
<dbReference type="Gene3D" id="3.40.630.30">
    <property type="match status" value="1"/>
</dbReference>
<dbReference type="Proteomes" id="UP000547209">
    <property type="component" value="Unassembled WGS sequence"/>
</dbReference>
<feature type="domain" description="N-acetyltransferase" evidence="1">
    <location>
        <begin position="1"/>
        <end position="141"/>
    </location>
</feature>
<evidence type="ECO:0000313" key="2">
    <source>
        <dbReference type="EMBL" id="MBB6672800.1"/>
    </source>
</evidence>